<evidence type="ECO:0000256" key="2">
    <source>
        <dbReference type="SAM" id="SignalP"/>
    </source>
</evidence>
<evidence type="ECO:0000256" key="1">
    <source>
        <dbReference type="ARBA" id="ARBA00009820"/>
    </source>
</evidence>
<comment type="caution">
    <text evidence="3">The sequence shown here is derived from an EMBL/GenBank/DDBJ whole genome shotgun (WGS) entry which is preliminary data.</text>
</comment>
<evidence type="ECO:0000313" key="4">
    <source>
        <dbReference type="Proteomes" id="UP000642920"/>
    </source>
</evidence>
<comment type="similarity">
    <text evidence="1">Belongs to the TolB family.</text>
</comment>
<accession>A0A937A9E8</accession>
<organism evidence="3 4">
    <name type="scientific">Marivirga atlantica</name>
    <dbReference type="NCBI Taxonomy" id="1548457"/>
    <lineage>
        <taxon>Bacteria</taxon>
        <taxon>Pseudomonadati</taxon>
        <taxon>Bacteroidota</taxon>
        <taxon>Cytophagia</taxon>
        <taxon>Cytophagales</taxon>
        <taxon>Marivirgaceae</taxon>
        <taxon>Marivirga</taxon>
    </lineage>
</organism>
<dbReference type="AlphaFoldDB" id="A0A937A9E8"/>
<reference evidence="3" key="1">
    <citation type="submission" date="2021-01" db="EMBL/GenBank/DDBJ databases">
        <title>Marivirga sp. nov., isolated from intertidal surface sediments.</title>
        <authorList>
            <person name="Zhang M."/>
        </authorList>
    </citation>
    <scope>NUCLEOTIDE SEQUENCE</scope>
    <source>
        <strain evidence="3">SM1354</strain>
    </source>
</reference>
<proteinExistence type="inferred from homology"/>
<keyword evidence="2" id="KW-0732">Signal</keyword>
<dbReference type="RefSeq" id="WP_201922394.1">
    <property type="nucleotide sequence ID" value="NZ_JAERQG010000003.1"/>
</dbReference>
<protein>
    <submittedName>
        <fullName evidence="3">PD40 domain-containing protein</fullName>
    </submittedName>
</protein>
<dbReference type="InterPro" id="IPR011042">
    <property type="entry name" value="6-blade_b-propeller_TolB-like"/>
</dbReference>
<feature type="chain" id="PRO_5036929230" evidence="2">
    <location>
        <begin position="21"/>
        <end position="283"/>
    </location>
</feature>
<dbReference type="PANTHER" id="PTHR36842">
    <property type="entry name" value="PROTEIN TOLB HOMOLOG"/>
    <property type="match status" value="1"/>
</dbReference>
<dbReference type="SUPFAM" id="SSF82171">
    <property type="entry name" value="DPP6 N-terminal domain-like"/>
    <property type="match status" value="1"/>
</dbReference>
<keyword evidence="4" id="KW-1185">Reference proteome</keyword>
<dbReference type="PROSITE" id="PS51257">
    <property type="entry name" value="PROKAR_LIPOPROTEIN"/>
    <property type="match status" value="1"/>
</dbReference>
<dbReference type="PANTHER" id="PTHR36842:SF1">
    <property type="entry name" value="PROTEIN TOLB"/>
    <property type="match status" value="1"/>
</dbReference>
<dbReference type="InterPro" id="IPR011659">
    <property type="entry name" value="WD40"/>
</dbReference>
<dbReference type="EMBL" id="JAERQG010000003">
    <property type="protein sequence ID" value="MBL0766252.1"/>
    <property type="molecule type" value="Genomic_DNA"/>
</dbReference>
<dbReference type="Proteomes" id="UP000642920">
    <property type="component" value="Unassembled WGS sequence"/>
</dbReference>
<name>A0A937A9E8_9BACT</name>
<feature type="signal peptide" evidence="2">
    <location>
        <begin position="1"/>
        <end position="20"/>
    </location>
</feature>
<evidence type="ECO:0000313" key="3">
    <source>
        <dbReference type="EMBL" id="MBL0766252.1"/>
    </source>
</evidence>
<dbReference type="Pfam" id="PF07676">
    <property type="entry name" value="PD40"/>
    <property type="match status" value="4"/>
</dbReference>
<dbReference type="Gene3D" id="2.120.10.30">
    <property type="entry name" value="TolB, C-terminal domain"/>
    <property type="match status" value="2"/>
</dbReference>
<sequence>MRLLYIFLLALLICSCNSSKDRIVFSSSRNGNSDIFLMNADGSSQKALTSDSTEEWAPTIKRNGNITFLRQIENTIVRVSLDPFTGKEQFIPHPQNCMLDDKNVIYNTINDDQLYACDGNVFIADSIGAIKINLTDSLGGVAYKPVWYPNGNKIAFSYNNKKQSDIYSVNIDGSGLINLTQSKYNEEAPDVSPDGKRILFTSDKDGNNNQEIYVMDLASRSLENITNSPDWELIARWSSDGESIYYGSNKDGNWELYSYDLQSKATKRLTTNEVFDGDPRITH</sequence>
<gene>
    <name evidence="3" type="ORF">JKP34_13375</name>
</gene>